<evidence type="ECO:0000259" key="7">
    <source>
        <dbReference type="Pfam" id="PF09084"/>
    </source>
</evidence>
<proteinExistence type="inferred from homology"/>
<evidence type="ECO:0000313" key="8">
    <source>
        <dbReference type="EMBL" id="QRG08335.1"/>
    </source>
</evidence>
<dbReference type="SUPFAM" id="SSF53850">
    <property type="entry name" value="Periplasmic binding protein-like II"/>
    <property type="match status" value="1"/>
</dbReference>
<evidence type="ECO:0000256" key="2">
    <source>
        <dbReference type="ARBA" id="ARBA00022448"/>
    </source>
</evidence>
<feature type="domain" description="SsuA/THI5-like" evidence="7">
    <location>
        <begin position="144"/>
        <end position="282"/>
    </location>
</feature>
<dbReference type="AlphaFoldDB" id="A0A974SK05"/>
<dbReference type="PANTHER" id="PTHR30024:SF45">
    <property type="entry name" value="ABC TRANSPORTER SUBSTRATE-BINDING PROTEIN"/>
    <property type="match status" value="1"/>
</dbReference>
<evidence type="ECO:0000256" key="3">
    <source>
        <dbReference type="ARBA" id="ARBA00022729"/>
    </source>
</evidence>
<dbReference type="SUPFAM" id="SSF160387">
    <property type="entry name" value="NosL/MerB-like"/>
    <property type="match status" value="1"/>
</dbReference>
<evidence type="ECO:0000256" key="5">
    <source>
        <dbReference type="ARBA" id="ARBA00070228"/>
    </source>
</evidence>
<evidence type="ECO:0000256" key="4">
    <source>
        <dbReference type="ARBA" id="ARBA00055538"/>
    </source>
</evidence>
<organism evidence="8 9">
    <name type="scientific">Xanthobacter dioxanivorans</name>
    <dbReference type="NCBI Taxonomy" id="2528964"/>
    <lineage>
        <taxon>Bacteria</taxon>
        <taxon>Pseudomonadati</taxon>
        <taxon>Pseudomonadota</taxon>
        <taxon>Alphaproteobacteria</taxon>
        <taxon>Hyphomicrobiales</taxon>
        <taxon>Xanthobacteraceae</taxon>
        <taxon>Xanthobacter</taxon>
    </lineage>
</organism>
<comment type="similarity">
    <text evidence="1">Belongs to the bacterial solute-binding protein SsuA/TauA family.</text>
</comment>
<keyword evidence="2" id="KW-0813">Transport</keyword>
<comment type="function">
    <text evidence="4">Part of a binding-protein-dependent transport system for aliphatic sulfonates. Putative binding protein.</text>
</comment>
<name>A0A974SK05_9HYPH</name>
<keyword evidence="9" id="KW-1185">Reference proteome</keyword>
<dbReference type="PANTHER" id="PTHR30024">
    <property type="entry name" value="ALIPHATIC SULFONATES-BINDING PROTEIN-RELATED"/>
    <property type="match status" value="1"/>
</dbReference>
<sequence>MTLFPSALLRTPVVQTSILRALALALSAASALAALPAGAETINIGIGTQDTTTNTVTTGVVIKELKLLDKYLPKDGKYAGATYNIEWQNFTSGPPVTNGMMADKLQFGGMGDYPLVVNGYTFQSNPQSKSQLISVAAYNLFGSGNGVVVHKDSPYFELSDLKGKVLSVPFGSAAHGMILKAMQDKGWPNDYFKLVSQSPEVGSTNLQEKKIDAHADFVPFAELLPFRGFARKIFDGVETRAPTWHGVVVRTDFAEKYPEVVVGYLKAVIEANGWVRKDPKTAAEQIAKWTGIDKEVVYIFLGPGGIMTMDPTIKPQLVADAAEDAAVLQKLGRMKEFDVKAWVNDSYIRQAYKELGLDYEKQLASTDNYEVSGEDAFCKVKISAPRKAGEIWIEGEGIKSYSSPACTLGALAELTAQGKTVSMTYLFDSARGIKLFASEAFYAVGTTKDGKAEILPFLLKADAEAAAAKDGGKVMSFGDALKAATAGRG</sequence>
<dbReference type="Gene3D" id="3.40.190.10">
    <property type="entry name" value="Periplasmic binding protein-like II"/>
    <property type="match status" value="3"/>
</dbReference>
<dbReference type="FunFam" id="3.40.190.10:FF:000050">
    <property type="entry name" value="Sulfonate ABC transporter substrate-binding protein"/>
    <property type="match status" value="1"/>
</dbReference>
<dbReference type="KEGG" id="xdi:EZH22_08595"/>
<dbReference type="RefSeq" id="WP_203195246.1">
    <property type="nucleotide sequence ID" value="NZ_CP063362.1"/>
</dbReference>
<evidence type="ECO:0000256" key="1">
    <source>
        <dbReference type="ARBA" id="ARBA00010742"/>
    </source>
</evidence>
<keyword evidence="3 6" id="KW-0732">Signal</keyword>
<dbReference type="Pfam" id="PF09084">
    <property type="entry name" value="NMT1"/>
    <property type="match status" value="1"/>
</dbReference>
<feature type="signal peptide" evidence="6">
    <location>
        <begin position="1"/>
        <end position="33"/>
    </location>
</feature>
<protein>
    <recommendedName>
        <fullName evidence="5">Putative aliphatic sulfonates-binding protein</fullName>
    </recommendedName>
</protein>
<dbReference type="EMBL" id="CP063362">
    <property type="protein sequence ID" value="QRG08335.1"/>
    <property type="molecule type" value="Genomic_DNA"/>
</dbReference>
<dbReference type="InterPro" id="IPR015168">
    <property type="entry name" value="SsuA/THI5"/>
</dbReference>
<evidence type="ECO:0000256" key="6">
    <source>
        <dbReference type="SAM" id="SignalP"/>
    </source>
</evidence>
<feature type="chain" id="PRO_5038137945" description="Putative aliphatic sulfonates-binding protein" evidence="6">
    <location>
        <begin position="34"/>
        <end position="489"/>
    </location>
</feature>
<reference evidence="8 9" key="1">
    <citation type="submission" date="2020-10" db="EMBL/GenBank/DDBJ databases">
        <title>Degradation of 1,4-Dioxane by Xanthobacter sp. YN2, via a Novel Group-2 Soluble Di-Iron Monooxygenase.</title>
        <authorList>
            <person name="Ma F."/>
            <person name="Wang Y."/>
            <person name="Yang J."/>
            <person name="Guo H."/>
            <person name="Su D."/>
            <person name="Yu L."/>
        </authorList>
    </citation>
    <scope>NUCLEOTIDE SEQUENCE [LARGE SCALE GENOMIC DNA]</scope>
    <source>
        <strain evidence="8 9">YN2</strain>
    </source>
</reference>
<gene>
    <name evidence="8" type="ORF">EZH22_08595</name>
</gene>
<accession>A0A974SK05</accession>
<evidence type="ECO:0000313" key="9">
    <source>
        <dbReference type="Proteomes" id="UP000596427"/>
    </source>
</evidence>
<dbReference type="Proteomes" id="UP000596427">
    <property type="component" value="Chromosome"/>
</dbReference>